<evidence type="ECO:0000259" key="1">
    <source>
        <dbReference type="SMART" id="SM00587"/>
    </source>
</evidence>
<reference evidence="2" key="1">
    <citation type="submission" date="2022-08" db="UniProtKB">
        <authorList>
            <consortium name="EnsemblMetazoa"/>
        </authorList>
    </citation>
    <scope>IDENTIFICATION</scope>
    <source>
        <strain evidence="2">EBRO</strain>
    </source>
</reference>
<dbReference type="PANTHER" id="PTHR11012:SF56">
    <property type="entry name" value="CHK KINASE-LIKE DOMAIN-CONTAINING PROTEIN-RELATED"/>
    <property type="match status" value="1"/>
</dbReference>
<protein>
    <submittedName>
        <fullName evidence="2">CHK domain-containing protein</fullName>
    </submittedName>
</protein>
<dbReference type="AlphaFoldDB" id="A0A182J6L5"/>
<dbReference type="PANTHER" id="PTHR11012">
    <property type="entry name" value="PROTEIN KINASE-LIKE DOMAIN-CONTAINING"/>
    <property type="match status" value="1"/>
</dbReference>
<accession>A0A182J6L5</accession>
<dbReference type="EnsemblMetazoa" id="AATE012341-RA">
    <property type="protein sequence ID" value="AATE012341-PA.1"/>
    <property type="gene ID" value="AATE012341"/>
</dbReference>
<dbReference type="InterPro" id="IPR015897">
    <property type="entry name" value="CHK_kinase-like"/>
</dbReference>
<dbReference type="InterPro" id="IPR004119">
    <property type="entry name" value="EcKL"/>
</dbReference>
<dbReference type="STRING" id="41427.A0A182J6L5"/>
<dbReference type="SMART" id="SM00587">
    <property type="entry name" value="CHK"/>
    <property type="match status" value="1"/>
</dbReference>
<evidence type="ECO:0000313" key="2">
    <source>
        <dbReference type="EnsemblMetazoa" id="AATE012341-PA.1"/>
    </source>
</evidence>
<feature type="domain" description="CHK kinase-like" evidence="1">
    <location>
        <begin position="146"/>
        <end position="350"/>
    </location>
</feature>
<dbReference type="VEuPathDB" id="VectorBase:AATE012341"/>
<organism evidence="2">
    <name type="scientific">Anopheles atroparvus</name>
    <name type="common">European mosquito</name>
    <dbReference type="NCBI Taxonomy" id="41427"/>
    <lineage>
        <taxon>Eukaryota</taxon>
        <taxon>Metazoa</taxon>
        <taxon>Ecdysozoa</taxon>
        <taxon>Arthropoda</taxon>
        <taxon>Hexapoda</taxon>
        <taxon>Insecta</taxon>
        <taxon>Pterygota</taxon>
        <taxon>Neoptera</taxon>
        <taxon>Endopterygota</taxon>
        <taxon>Diptera</taxon>
        <taxon>Nematocera</taxon>
        <taxon>Culicoidea</taxon>
        <taxon>Culicidae</taxon>
        <taxon>Anophelinae</taxon>
        <taxon>Anopheles</taxon>
    </lineage>
</organism>
<dbReference type="InterPro" id="IPR011009">
    <property type="entry name" value="Kinase-like_dom_sf"/>
</dbReference>
<dbReference type="SUPFAM" id="SSF56112">
    <property type="entry name" value="Protein kinase-like (PK-like)"/>
    <property type="match status" value="1"/>
</dbReference>
<dbReference type="Pfam" id="PF02958">
    <property type="entry name" value="EcKL"/>
    <property type="match status" value="1"/>
</dbReference>
<name>A0A182J6L5_ANOAO</name>
<proteinExistence type="predicted"/>
<dbReference type="Gene3D" id="3.90.1200.10">
    <property type="match status" value="1"/>
</dbReference>
<sequence>MPGQEGDTGTDFFVPSYINGELIAKSITDGLRVKNVSLVDYNITRAVPVGENYLSDVYRVAVRFTGDGITSDRAIAVAPDGKHTVSLIVKSLPGTGRRGAIIDDLHAYEKEVIMFRDVVPKLTEMVKKTFFAGRLYYATNQPDRAIVFEDLKTYGYANSSRHNGFDFDQCALVMEKLGRFHAATMRFAEQQPELLRKQFYFGILNPDTARSSAGIIGSIFEKGLEKLISVAKTQWEGFDPTIVAKLERLVPVYVARLRACLQQDVESDGGFRVLNHGDLWSNNLLFRNRTTEQTTTVEAAVFVDLQVCFYGSPGIDLNYVLTNCPNYETRSRLDELIDVYYRSFSATLRQLEYHAVPTLEQLRREIKRMEFYSLVAIVSILPIALMDKTDEVVANLENLSGGGAAAEKARDIQYNGVNYQRIVRPMLIEFNQRGILDI</sequence>